<dbReference type="EMBL" id="BSTI01000039">
    <property type="protein sequence ID" value="GLY71562.1"/>
    <property type="molecule type" value="Genomic_DNA"/>
</dbReference>
<dbReference type="RefSeq" id="WP_285491409.1">
    <property type="nucleotide sequence ID" value="NZ_BSTI01000039.1"/>
</dbReference>
<evidence type="ECO:0000313" key="2">
    <source>
        <dbReference type="Proteomes" id="UP001165136"/>
    </source>
</evidence>
<dbReference type="AlphaFoldDB" id="A0A9W6RCJ9"/>
<sequence length="153" mass="16606">MDYLSQRPESIKALNAFKNRCAAADHTLASCVGYFIEKIVFDAAGETDSLAIALRKGPQKPDVMISLSNLYFTSITKPPGGLHACFVDAISLTHLPQLPHPWPESAEGRVCRFDELPELVWLRIVGPAELDIIASIVTIYTAAADDDTSAPPP</sequence>
<accession>A0A9W6RCJ9</accession>
<evidence type="ECO:0000313" key="1">
    <source>
        <dbReference type="EMBL" id="GLY71562.1"/>
    </source>
</evidence>
<name>A0A9W6RCJ9_9PSEU</name>
<organism evidence="1 2">
    <name type="scientific">Amycolatopsis taiwanensis</name>
    <dbReference type="NCBI Taxonomy" id="342230"/>
    <lineage>
        <taxon>Bacteria</taxon>
        <taxon>Bacillati</taxon>
        <taxon>Actinomycetota</taxon>
        <taxon>Actinomycetes</taxon>
        <taxon>Pseudonocardiales</taxon>
        <taxon>Pseudonocardiaceae</taxon>
        <taxon>Amycolatopsis</taxon>
    </lineage>
</organism>
<reference evidence="1" key="1">
    <citation type="submission" date="2023-03" db="EMBL/GenBank/DDBJ databases">
        <title>Amycolatopsis taiwanensis NBRC 103393.</title>
        <authorList>
            <person name="Ichikawa N."/>
            <person name="Sato H."/>
            <person name="Tonouchi N."/>
        </authorList>
    </citation>
    <scope>NUCLEOTIDE SEQUENCE</scope>
    <source>
        <strain evidence="1">NBRC 103393</strain>
    </source>
</reference>
<proteinExistence type="predicted"/>
<keyword evidence="2" id="KW-1185">Reference proteome</keyword>
<comment type="caution">
    <text evidence="1">The sequence shown here is derived from an EMBL/GenBank/DDBJ whole genome shotgun (WGS) entry which is preliminary data.</text>
</comment>
<gene>
    <name evidence="1" type="ORF">Atai01_81810</name>
</gene>
<dbReference type="Proteomes" id="UP001165136">
    <property type="component" value="Unassembled WGS sequence"/>
</dbReference>
<protein>
    <submittedName>
        <fullName evidence="1">Uncharacterized protein</fullName>
    </submittedName>
</protein>